<dbReference type="AlphaFoldDB" id="A0A316ZF56"/>
<proteinExistence type="predicted"/>
<keyword evidence="2" id="KW-1133">Transmembrane helix</keyword>
<evidence type="ECO:0000313" key="4">
    <source>
        <dbReference type="Proteomes" id="UP000245946"/>
    </source>
</evidence>
<feature type="transmembrane region" description="Helical" evidence="2">
    <location>
        <begin position="12"/>
        <end position="31"/>
    </location>
</feature>
<evidence type="ECO:0000256" key="2">
    <source>
        <dbReference type="SAM" id="Phobius"/>
    </source>
</evidence>
<evidence type="ECO:0000313" key="3">
    <source>
        <dbReference type="EMBL" id="PWN99648.1"/>
    </source>
</evidence>
<organism evidence="3 4">
    <name type="scientific">Tilletiopsis washingtonensis</name>
    <dbReference type="NCBI Taxonomy" id="58919"/>
    <lineage>
        <taxon>Eukaryota</taxon>
        <taxon>Fungi</taxon>
        <taxon>Dikarya</taxon>
        <taxon>Basidiomycota</taxon>
        <taxon>Ustilaginomycotina</taxon>
        <taxon>Exobasidiomycetes</taxon>
        <taxon>Entylomatales</taxon>
        <taxon>Entylomatales incertae sedis</taxon>
        <taxon>Tilletiopsis</taxon>
    </lineage>
</organism>
<protein>
    <recommendedName>
        <fullName evidence="5">AMP-dependent synthetase/ligase domain-containing protein</fullName>
    </recommendedName>
</protein>
<sequence>MASLVVDDATLLLLVLIIIVFSLSLHIAHLYTPSIHPLILARQADVSPTHRTRESPVYRNVNAPAGFELAARPSRHVNDVAQLLHAAAGTQQAQTDKATGAQRSLFGTPASLDRVQADAVAFAAGVQLALGEAQGAVALCVAHDSYDALVTLLSPASSRGHKQGALELFVASSTLPIPSAGVSIKTAVTDLSSLDAALQLPLAADAILILPSAADADVARSRCALRALVFADILSQGRASSSSPSEQETQAHDASTTYAHFAAAGAWVPVTHAHLVAGTTAQLAFYAADAVPTSSDVLLLERASLLSACASPSALALALAALYMGASIVSAPLVEGGKISPEAQRANASLLYLTASTSSAFAAALSSLASSPLTPLARHLKLAALRAGVLSAGALPDSLVFGATRRRAGLSHVRAATLVGEGQVSQTTLDALRISLGCAVMHSLLPSLPAGALTAPIAASHALDLQAFAAPPISGRATPAHVGPPAVSVELKLVQSRTARQKGYGKLEAKGTEEDPVGE</sequence>
<keyword evidence="2" id="KW-0812">Transmembrane</keyword>
<feature type="region of interest" description="Disordered" evidence="1">
    <location>
        <begin position="498"/>
        <end position="519"/>
    </location>
</feature>
<keyword evidence="4" id="KW-1185">Reference proteome</keyword>
<dbReference type="EMBL" id="KZ819287">
    <property type="protein sequence ID" value="PWN99648.1"/>
    <property type="molecule type" value="Genomic_DNA"/>
</dbReference>
<gene>
    <name evidence="3" type="ORF">FA09DRAFT_328449</name>
</gene>
<dbReference type="OrthoDB" id="4138492at2759"/>
<keyword evidence="2" id="KW-0472">Membrane</keyword>
<name>A0A316ZF56_9BASI</name>
<dbReference type="STRING" id="58919.A0A316ZF56"/>
<dbReference type="RefSeq" id="XP_025599927.1">
    <property type="nucleotide sequence ID" value="XM_025741775.1"/>
</dbReference>
<reference evidence="3 4" key="1">
    <citation type="journal article" date="2018" name="Mol. Biol. Evol.">
        <title>Broad Genomic Sampling Reveals a Smut Pathogenic Ancestry of the Fungal Clade Ustilaginomycotina.</title>
        <authorList>
            <person name="Kijpornyongpan T."/>
            <person name="Mondo S.J."/>
            <person name="Barry K."/>
            <person name="Sandor L."/>
            <person name="Lee J."/>
            <person name="Lipzen A."/>
            <person name="Pangilinan J."/>
            <person name="LaButti K."/>
            <person name="Hainaut M."/>
            <person name="Henrissat B."/>
            <person name="Grigoriev I.V."/>
            <person name="Spatafora J.W."/>
            <person name="Aime M.C."/>
        </authorList>
    </citation>
    <scope>NUCLEOTIDE SEQUENCE [LARGE SCALE GENOMIC DNA]</scope>
    <source>
        <strain evidence="3 4">MCA 4186</strain>
    </source>
</reference>
<dbReference type="Proteomes" id="UP000245946">
    <property type="component" value="Unassembled WGS sequence"/>
</dbReference>
<dbReference type="GeneID" id="37269319"/>
<accession>A0A316ZF56</accession>
<feature type="non-terminal residue" evidence="3">
    <location>
        <position position="519"/>
    </location>
</feature>
<evidence type="ECO:0008006" key="5">
    <source>
        <dbReference type="Google" id="ProtNLM"/>
    </source>
</evidence>
<evidence type="ECO:0000256" key="1">
    <source>
        <dbReference type="SAM" id="MobiDB-lite"/>
    </source>
</evidence>